<evidence type="ECO:0000313" key="5">
    <source>
        <dbReference type="Proteomes" id="UP000184085"/>
    </source>
</evidence>
<dbReference type="Proteomes" id="UP000184085">
    <property type="component" value="Unassembled WGS sequence"/>
</dbReference>
<gene>
    <name evidence="4" type="ORF">KARMA_3848</name>
</gene>
<dbReference type="SUPFAM" id="SSF63411">
    <property type="entry name" value="LuxS/MPP-like metallohydrolase"/>
    <property type="match status" value="2"/>
</dbReference>
<evidence type="ECO:0000313" key="4">
    <source>
        <dbReference type="EMBL" id="SCM69609.1"/>
    </source>
</evidence>
<name>A0A1M4N479_9RHOB</name>
<keyword evidence="1" id="KW-0732">Signal</keyword>
<evidence type="ECO:0000256" key="1">
    <source>
        <dbReference type="SAM" id="SignalP"/>
    </source>
</evidence>
<evidence type="ECO:0000259" key="2">
    <source>
        <dbReference type="Pfam" id="PF00675"/>
    </source>
</evidence>
<dbReference type="GO" id="GO:0046872">
    <property type="term" value="F:metal ion binding"/>
    <property type="evidence" value="ECO:0007669"/>
    <property type="project" value="InterPro"/>
</dbReference>
<dbReference type="Pfam" id="PF05193">
    <property type="entry name" value="Peptidase_M16_C"/>
    <property type="match status" value="1"/>
</dbReference>
<reference evidence="5" key="1">
    <citation type="submission" date="2016-09" db="EMBL/GenBank/DDBJ databases">
        <authorList>
            <person name="Wibberg D."/>
        </authorList>
    </citation>
    <scope>NUCLEOTIDE SEQUENCE [LARGE SCALE GENOMIC DNA]</scope>
</reference>
<sequence>MRFLIALCLVALSTLRATAAVDIQEVESPNGIKAWLVEEHSIPFVALELRFRGGGNLDAEGKRGATNLMMGLLEEGTGDMDARAFARARDTLAASYRFNTNADSVSISARFLTENKEESMDLLRQALVSPSFDETAVERVRQQVLTGIRSSQTDPNDIASRAFAAQVYGDHPYATEFEGTAESVAALTREDIVQAHQNALTLDRVYVSAVGDITAEELGQMLDDLLTGLPESGPELPGDAILTFDGETTVVPFETPQSVALFAQPGMKRDDPDYFAAYILNQILGGSGFDSRLMTEVREKRGLTYGIGSYLVPRDHAELWVGQVASGNDRMADAISVVRDEWAKLATEGVTGEELEQAKTYLTGAYPLRFDSNAAIARILVGMQMDDLPVSYVETRNDRMNAVTLEQINRVASELMQPDKLTFSVVGQPAGL</sequence>
<protein>
    <submittedName>
        <fullName evidence="4">Putative secreted protein</fullName>
    </submittedName>
</protein>
<dbReference type="AlphaFoldDB" id="A0A1M4N479"/>
<dbReference type="PANTHER" id="PTHR11851:SF224">
    <property type="entry name" value="PROCESSING PROTEASE"/>
    <property type="match status" value="1"/>
</dbReference>
<feature type="chain" id="PRO_5009906790" evidence="1">
    <location>
        <begin position="20"/>
        <end position="432"/>
    </location>
</feature>
<dbReference type="EMBL" id="FMJB01000064">
    <property type="protein sequence ID" value="SCM69609.1"/>
    <property type="molecule type" value="Genomic_DNA"/>
</dbReference>
<dbReference type="InterPro" id="IPR050361">
    <property type="entry name" value="MPP/UQCRC_Complex"/>
</dbReference>
<evidence type="ECO:0000259" key="3">
    <source>
        <dbReference type="Pfam" id="PF05193"/>
    </source>
</evidence>
<keyword evidence="5" id="KW-1185">Reference proteome</keyword>
<dbReference type="Pfam" id="PF00675">
    <property type="entry name" value="Peptidase_M16"/>
    <property type="match status" value="1"/>
</dbReference>
<dbReference type="InterPro" id="IPR011249">
    <property type="entry name" value="Metalloenz_LuxS/M16"/>
</dbReference>
<dbReference type="Gene3D" id="3.30.830.10">
    <property type="entry name" value="Metalloenzyme, LuxS/M16 peptidase-like"/>
    <property type="match status" value="2"/>
</dbReference>
<feature type="domain" description="Peptidase M16 N-terminal" evidence="2">
    <location>
        <begin position="38"/>
        <end position="179"/>
    </location>
</feature>
<organism evidence="4 5">
    <name type="scientific">Donghicola eburneus</name>
    <dbReference type="NCBI Taxonomy" id="393278"/>
    <lineage>
        <taxon>Bacteria</taxon>
        <taxon>Pseudomonadati</taxon>
        <taxon>Pseudomonadota</taxon>
        <taxon>Alphaproteobacteria</taxon>
        <taxon>Rhodobacterales</taxon>
        <taxon>Roseobacteraceae</taxon>
        <taxon>Donghicola</taxon>
    </lineage>
</organism>
<proteinExistence type="predicted"/>
<dbReference type="InterPro" id="IPR007863">
    <property type="entry name" value="Peptidase_M16_C"/>
</dbReference>
<accession>A0A1M4N479</accession>
<dbReference type="InterPro" id="IPR011765">
    <property type="entry name" value="Pept_M16_N"/>
</dbReference>
<feature type="signal peptide" evidence="1">
    <location>
        <begin position="1"/>
        <end position="19"/>
    </location>
</feature>
<feature type="domain" description="Peptidase M16 C-terminal" evidence="3">
    <location>
        <begin position="187"/>
        <end position="361"/>
    </location>
</feature>
<dbReference type="PANTHER" id="PTHR11851">
    <property type="entry name" value="METALLOPROTEASE"/>
    <property type="match status" value="1"/>
</dbReference>
<dbReference type="RefSeq" id="WP_072709335.1">
    <property type="nucleotide sequence ID" value="NZ_FMJB01000064.1"/>
</dbReference>